<organism evidence="1 2">
    <name type="scientific">Gossypium australe</name>
    <dbReference type="NCBI Taxonomy" id="47621"/>
    <lineage>
        <taxon>Eukaryota</taxon>
        <taxon>Viridiplantae</taxon>
        <taxon>Streptophyta</taxon>
        <taxon>Embryophyta</taxon>
        <taxon>Tracheophyta</taxon>
        <taxon>Spermatophyta</taxon>
        <taxon>Magnoliopsida</taxon>
        <taxon>eudicotyledons</taxon>
        <taxon>Gunneridae</taxon>
        <taxon>Pentapetalae</taxon>
        <taxon>rosids</taxon>
        <taxon>malvids</taxon>
        <taxon>Malvales</taxon>
        <taxon>Malvaceae</taxon>
        <taxon>Malvoideae</taxon>
        <taxon>Gossypium</taxon>
    </lineage>
</organism>
<evidence type="ECO:0000313" key="2">
    <source>
        <dbReference type="Proteomes" id="UP000325315"/>
    </source>
</evidence>
<dbReference type="Proteomes" id="UP000325315">
    <property type="component" value="Unassembled WGS sequence"/>
</dbReference>
<gene>
    <name evidence="1" type="ORF">EPI10_026752</name>
</gene>
<dbReference type="OrthoDB" id="10265310at2759"/>
<protein>
    <submittedName>
        <fullName evidence="1">Protein-like</fullName>
    </submittedName>
</protein>
<dbReference type="EMBL" id="SMMG02000009">
    <property type="protein sequence ID" value="KAA3460049.1"/>
    <property type="molecule type" value="Genomic_DNA"/>
</dbReference>
<sequence length="210" mass="24349">MSEPKEIPLSYNNVFHQPRSSRPVLKLPNFKLIHCCLRCQCYPQSFPWKHVSFISSKFPTLCPPKCSLNPSFPPHPLSNPFFANIFFLSSPALAKIALWLQLFNHQHGTWPWRNPPLEFSAALFYCHFPPDGTCVYAQMVVRTSDYRINEGNLGNFMNELLRQLMGSKKWGKKNWKRSLSSMRLTIFKPLNLSANWTTCGTWVTRRLGRS</sequence>
<keyword evidence="2" id="KW-1185">Reference proteome</keyword>
<comment type="caution">
    <text evidence="1">The sequence shown here is derived from an EMBL/GenBank/DDBJ whole genome shotgun (WGS) entry which is preliminary data.</text>
</comment>
<reference evidence="2" key="1">
    <citation type="journal article" date="2019" name="Plant Biotechnol. J.">
        <title>Genome sequencing of the Australian wild diploid species Gossypium australe highlights disease resistance and delayed gland morphogenesis.</title>
        <authorList>
            <person name="Cai Y."/>
            <person name="Cai X."/>
            <person name="Wang Q."/>
            <person name="Wang P."/>
            <person name="Zhang Y."/>
            <person name="Cai C."/>
            <person name="Xu Y."/>
            <person name="Wang K."/>
            <person name="Zhou Z."/>
            <person name="Wang C."/>
            <person name="Geng S."/>
            <person name="Li B."/>
            <person name="Dong Q."/>
            <person name="Hou Y."/>
            <person name="Wang H."/>
            <person name="Ai P."/>
            <person name="Liu Z."/>
            <person name="Yi F."/>
            <person name="Sun M."/>
            <person name="An G."/>
            <person name="Cheng J."/>
            <person name="Zhang Y."/>
            <person name="Shi Q."/>
            <person name="Xie Y."/>
            <person name="Shi X."/>
            <person name="Chang Y."/>
            <person name="Huang F."/>
            <person name="Chen Y."/>
            <person name="Hong S."/>
            <person name="Mi L."/>
            <person name="Sun Q."/>
            <person name="Zhang L."/>
            <person name="Zhou B."/>
            <person name="Peng R."/>
            <person name="Zhang X."/>
            <person name="Liu F."/>
        </authorList>
    </citation>
    <scope>NUCLEOTIDE SEQUENCE [LARGE SCALE GENOMIC DNA]</scope>
    <source>
        <strain evidence="2">cv. PA1801</strain>
    </source>
</reference>
<dbReference type="AlphaFoldDB" id="A0A5B6UQF6"/>
<name>A0A5B6UQF6_9ROSI</name>
<proteinExistence type="predicted"/>
<accession>A0A5B6UQF6</accession>
<evidence type="ECO:0000313" key="1">
    <source>
        <dbReference type="EMBL" id="KAA3460049.1"/>
    </source>
</evidence>